<dbReference type="CDD" id="cd00067">
    <property type="entry name" value="GAL4"/>
    <property type="match status" value="1"/>
</dbReference>
<feature type="compositionally biased region" description="Basic residues" evidence="3">
    <location>
        <begin position="99"/>
        <end position="112"/>
    </location>
</feature>
<sequence>MNNYIQSRSYNVSAIPESNFEFKKAIKPQYTYSIRTGQDDSKVIQNNPCKPKRKRQQVKNACVNCQKACKKCDEGRPCSRCIKYGLVDTCTDSLRKARKKGVKRGPYKRRKVQGSPQETAPIEQVKSEHISPTPISHPQPIANPERAYSTQSPHFLNPSSSLGGIKQSAFAPVQRKHGLPQTSAAHSKDEHENLSLLSYLCQGESGQMSDIRRLLNPQVQTLQCPQPRRFSVDLPIPTRVDLAPRSNSVEPNNHYLYDLQQSSRGDRGSLSIDIPKLPSIAAITSRANQPPTPAPVLPPLKNIPIISYDNLRTIDISQ</sequence>
<reference evidence="5 6" key="1">
    <citation type="submission" date="2023-04" db="EMBL/GenBank/DDBJ databases">
        <title>Genome of Basidiobolus ranarum AG-B5.</title>
        <authorList>
            <person name="Stajich J.E."/>
            <person name="Carter-House D."/>
            <person name="Gryganskyi A."/>
        </authorList>
    </citation>
    <scope>NUCLEOTIDE SEQUENCE [LARGE SCALE GENOMIC DNA]</scope>
    <source>
        <strain evidence="5 6">AG-B5</strain>
    </source>
</reference>
<dbReference type="InterPro" id="IPR036864">
    <property type="entry name" value="Zn2-C6_fun-type_DNA-bd_sf"/>
</dbReference>
<dbReference type="Proteomes" id="UP001479436">
    <property type="component" value="Unassembled WGS sequence"/>
</dbReference>
<feature type="region of interest" description="Disordered" evidence="3">
    <location>
        <begin position="99"/>
        <end position="163"/>
    </location>
</feature>
<evidence type="ECO:0000256" key="3">
    <source>
        <dbReference type="SAM" id="MobiDB-lite"/>
    </source>
</evidence>
<dbReference type="Pfam" id="PF00172">
    <property type="entry name" value="Zn_clus"/>
    <property type="match status" value="1"/>
</dbReference>
<dbReference type="Gene3D" id="4.10.240.10">
    <property type="entry name" value="Zn(2)-C6 fungal-type DNA-binding domain"/>
    <property type="match status" value="1"/>
</dbReference>
<evidence type="ECO:0000256" key="2">
    <source>
        <dbReference type="ARBA" id="ARBA00023242"/>
    </source>
</evidence>
<keyword evidence="6" id="KW-1185">Reference proteome</keyword>
<evidence type="ECO:0000256" key="1">
    <source>
        <dbReference type="ARBA" id="ARBA00022723"/>
    </source>
</evidence>
<organism evidence="5 6">
    <name type="scientific">Basidiobolus ranarum</name>
    <dbReference type="NCBI Taxonomy" id="34480"/>
    <lineage>
        <taxon>Eukaryota</taxon>
        <taxon>Fungi</taxon>
        <taxon>Fungi incertae sedis</taxon>
        <taxon>Zoopagomycota</taxon>
        <taxon>Entomophthoromycotina</taxon>
        <taxon>Basidiobolomycetes</taxon>
        <taxon>Basidiobolales</taxon>
        <taxon>Basidiobolaceae</taxon>
        <taxon>Basidiobolus</taxon>
    </lineage>
</organism>
<feature type="domain" description="Zn(2)-C6 fungal-type" evidence="4">
    <location>
        <begin position="61"/>
        <end position="92"/>
    </location>
</feature>
<keyword evidence="1" id="KW-0479">Metal-binding</keyword>
<evidence type="ECO:0000313" key="5">
    <source>
        <dbReference type="EMBL" id="KAK9762170.1"/>
    </source>
</evidence>
<proteinExistence type="predicted"/>
<dbReference type="InterPro" id="IPR001138">
    <property type="entry name" value="Zn2Cys6_DnaBD"/>
</dbReference>
<protein>
    <recommendedName>
        <fullName evidence="4">Zn(2)-C6 fungal-type domain-containing protein</fullName>
    </recommendedName>
</protein>
<dbReference type="SMART" id="SM00066">
    <property type="entry name" value="GAL4"/>
    <property type="match status" value="1"/>
</dbReference>
<name>A0ABR2WKX7_9FUNG</name>
<evidence type="ECO:0000313" key="6">
    <source>
        <dbReference type="Proteomes" id="UP001479436"/>
    </source>
</evidence>
<feature type="compositionally biased region" description="Polar residues" evidence="3">
    <location>
        <begin position="148"/>
        <end position="162"/>
    </location>
</feature>
<dbReference type="InterPro" id="IPR050335">
    <property type="entry name" value="ERT1_acuK_gluconeogen_tf"/>
</dbReference>
<dbReference type="PROSITE" id="PS50048">
    <property type="entry name" value="ZN2_CY6_FUNGAL_2"/>
    <property type="match status" value="1"/>
</dbReference>
<comment type="caution">
    <text evidence="5">The sequence shown here is derived from an EMBL/GenBank/DDBJ whole genome shotgun (WGS) entry which is preliminary data.</text>
</comment>
<accession>A0ABR2WKX7</accession>
<dbReference type="SUPFAM" id="SSF57701">
    <property type="entry name" value="Zn2/Cys6 DNA-binding domain"/>
    <property type="match status" value="1"/>
</dbReference>
<gene>
    <name evidence="5" type="ORF">K7432_012358</name>
</gene>
<dbReference type="PANTHER" id="PTHR47659:SF7">
    <property type="entry name" value="FUNGAL TRANSCRIPTIONAL REGULATORY PROTEIN, N-TERMINAL DOMAIN-CONTAINING PROTEIN"/>
    <property type="match status" value="1"/>
</dbReference>
<dbReference type="PANTHER" id="PTHR47659">
    <property type="entry name" value="ZN(II)2CYS6 TRANSCRIPTION FACTOR (EUROFUNG)-RELATED"/>
    <property type="match status" value="1"/>
</dbReference>
<evidence type="ECO:0000259" key="4">
    <source>
        <dbReference type="PROSITE" id="PS50048"/>
    </source>
</evidence>
<dbReference type="EMBL" id="JASJQH010001065">
    <property type="protein sequence ID" value="KAK9762170.1"/>
    <property type="molecule type" value="Genomic_DNA"/>
</dbReference>
<keyword evidence="2" id="KW-0539">Nucleus</keyword>